<dbReference type="Pfam" id="PF16916">
    <property type="entry name" value="ZT_dimer"/>
    <property type="match status" value="1"/>
</dbReference>
<dbReference type="InterPro" id="IPR027470">
    <property type="entry name" value="Cation_efflux_CTD"/>
</dbReference>
<evidence type="ECO:0000313" key="12">
    <source>
        <dbReference type="Proteomes" id="UP001161409"/>
    </source>
</evidence>
<dbReference type="InterPro" id="IPR058533">
    <property type="entry name" value="Cation_efflux_TM"/>
</dbReference>
<evidence type="ECO:0000256" key="7">
    <source>
        <dbReference type="ARBA" id="ARBA00023136"/>
    </source>
</evidence>
<dbReference type="SUPFAM" id="SSF161111">
    <property type="entry name" value="Cation efflux protein transmembrane domain-like"/>
    <property type="match status" value="1"/>
</dbReference>
<feature type="domain" description="Cation efflux protein cytoplasmic" evidence="10">
    <location>
        <begin position="223"/>
        <end position="299"/>
    </location>
</feature>
<feature type="transmembrane region" description="Helical" evidence="8">
    <location>
        <begin position="24"/>
        <end position="44"/>
    </location>
</feature>
<dbReference type="Gene3D" id="1.20.1510.10">
    <property type="entry name" value="Cation efflux protein transmembrane domain"/>
    <property type="match status" value="1"/>
</dbReference>
<dbReference type="NCBIfam" id="TIGR01297">
    <property type="entry name" value="CDF"/>
    <property type="match status" value="1"/>
</dbReference>
<dbReference type="Pfam" id="PF01545">
    <property type="entry name" value="Cation_efflux"/>
    <property type="match status" value="1"/>
</dbReference>
<keyword evidence="3" id="KW-0813">Transport</keyword>
<dbReference type="SUPFAM" id="SSF160240">
    <property type="entry name" value="Cation efflux protein cytoplasmic domain-like"/>
    <property type="match status" value="1"/>
</dbReference>
<keyword evidence="12" id="KW-1185">Reference proteome</keyword>
<comment type="caution">
    <text evidence="11">The sequence shown here is derived from an EMBL/GenBank/DDBJ whole genome shotgun (WGS) entry which is preliminary data.</text>
</comment>
<dbReference type="InterPro" id="IPR027469">
    <property type="entry name" value="Cation_efflux_TMD_sf"/>
</dbReference>
<dbReference type="Gene3D" id="3.30.70.1350">
    <property type="entry name" value="Cation efflux protein, cytoplasmic domain"/>
    <property type="match status" value="1"/>
</dbReference>
<feature type="domain" description="Cation efflux protein transmembrane" evidence="9">
    <location>
        <begin position="27"/>
        <end position="219"/>
    </location>
</feature>
<evidence type="ECO:0000256" key="2">
    <source>
        <dbReference type="ARBA" id="ARBA00008114"/>
    </source>
</evidence>
<feature type="transmembrane region" description="Helical" evidence="8">
    <location>
        <begin position="92"/>
        <end position="111"/>
    </location>
</feature>
<reference evidence="11" key="2">
    <citation type="submission" date="2023-01" db="EMBL/GenBank/DDBJ databases">
        <title>Draft genome sequence of Sneathiella chinensis strain NBRC 103408.</title>
        <authorList>
            <person name="Sun Q."/>
            <person name="Mori K."/>
        </authorList>
    </citation>
    <scope>NUCLEOTIDE SEQUENCE</scope>
    <source>
        <strain evidence="11">NBRC 103408</strain>
    </source>
</reference>
<feature type="transmembrane region" description="Helical" evidence="8">
    <location>
        <begin position="194"/>
        <end position="211"/>
    </location>
</feature>
<dbReference type="InterPro" id="IPR050291">
    <property type="entry name" value="CDF_Transporter"/>
</dbReference>
<dbReference type="Proteomes" id="UP001161409">
    <property type="component" value="Unassembled WGS sequence"/>
</dbReference>
<feature type="transmembrane region" description="Helical" evidence="8">
    <location>
        <begin position="123"/>
        <end position="146"/>
    </location>
</feature>
<gene>
    <name evidence="11" type="ORF">GCM10007924_17640</name>
</gene>
<keyword evidence="7 8" id="KW-0472">Membrane</keyword>
<evidence type="ECO:0000259" key="9">
    <source>
        <dbReference type="Pfam" id="PF01545"/>
    </source>
</evidence>
<keyword evidence="5 8" id="KW-0812">Transmembrane</keyword>
<keyword evidence="6 8" id="KW-1133">Transmembrane helix</keyword>
<keyword evidence="4" id="KW-1003">Cell membrane</keyword>
<evidence type="ECO:0000256" key="5">
    <source>
        <dbReference type="ARBA" id="ARBA00022692"/>
    </source>
</evidence>
<evidence type="ECO:0000256" key="4">
    <source>
        <dbReference type="ARBA" id="ARBA00022475"/>
    </source>
</evidence>
<organism evidence="11 12">
    <name type="scientific">Sneathiella chinensis</name>
    <dbReference type="NCBI Taxonomy" id="349750"/>
    <lineage>
        <taxon>Bacteria</taxon>
        <taxon>Pseudomonadati</taxon>
        <taxon>Pseudomonadota</taxon>
        <taxon>Alphaproteobacteria</taxon>
        <taxon>Sneathiellales</taxon>
        <taxon>Sneathiellaceae</taxon>
        <taxon>Sneathiella</taxon>
    </lineage>
</organism>
<protein>
    <submittedName>
        <fullName evidence="11">Iron transporter</fullName>
    </submittedName>
</protein>
<comment type="similarity">
    <text evidence="2">Belongs to the cation diffusion facilitator (CDF) transporter (TC 2.A.4) family.</text>
</comment>
<evidence type="ECO:0000313" key="11">
    <source>
        <dbReference type="EMBL" id="GLQ06543.1"/>
    </source>
</evidence>
<evidence type="ECO:0000256" key="6">
    <source>
        <dbReference type="ARBA" id="ARBA00022989"/>
    </source>
</evidence>
<dbReference type="InterPro" id="IPR002524">
    <property type="entry name" value="Cation_efflux"/>
</dbReference>
<evidence type="ECO:0000256" key="8">
    <source>
        <dbReference type="SAM" id="Phobius"/>
    </source>
</evidence>
<comment type="subcellular location">
    <subcellularLocation>
        <location evidence="1">Membrane</location>
        <topology evidence="1">Multi-pass membrane protein</topology>
    </subcellularLocation>
</comment>
<feature type="transmembrane region" description="Helical" evidence="8">
    <location>
        <begin position="166"/>
        <end position="188"/>
    </location>
</feature>
<proteinExistence type="inferred from homology"/>
<evidence type="ECO:0000256" key="3">
    <source>
        <dbReference type="ARBA" id="ARBA00022448"/>
    </source>
</evidence>
<reference evidence="11" key="1">
    <citation type="journal article" date="2014" name="Int. J. Syst. Evol. Microbiol.">
        <title>Complete genome of a new Firmicutes species belonging to the dominant human colonic microbiota ('Ruminococcus bicirculans') reveals two chromosomes and a selective capacity to utilize plant glucans.</title>
        <authorList>
            <consortium name="NISC Comparative Sequencing Program"/>
            <person name="Wegmann U."/>
            <person name="Louis P."/>
            <person name="Goesmann A."/>
            <person name="Henrissat B."/>
            <person name="Duncan S.H."/>
            <person name="Flint H.J."/>
        </authorList>
    </citation>
    <scope>NUCLEOTIDE SEQUENCE</scope>
    <source>
        <strain evidence="11">NBRC 103408</strain>
    </source>
</reference>
<name>A0ABQ5U5M8_9PROT</name>
<evidence type="ECO:0000256" key="1">
    <source>
        <dbReference type="ARBA" id="ARBA00004141"/>
    </source>
</evidence>
<sequence length="318" mass="34748">MHSTSPASGPQQDGPSNGTLMKSATYAAVTVALLLILIKLWAYWRTDSVSMLSTLVDSMLDLGASLVNLLAVRHALVPADKDHRFGHGKAEALAGLFQAAFIVGSAIFLLLQASERLLHPKPVSASDIGMTVMVISIVLTLALVSYQRYVIRRTRSVAISADSLHYAGDVLVNISVIIALFLSANLGWHYADGLFAMGIAVFIIYNAWSIVRTSFADLMDEELPDEEREKIIETACENPQVLGVHDLRTRRSGQNIFIQMHIDLDPTMNLTEAHAISEDVEMRVMALYPDAEAIIHQDPAPEHLLQAAHQNATAQGQE</sequence>
<dbReference type="RefSeq" id="WP_169560678.1">
    <property type="nucleotide sequence ID" value="NZ_BSNF01000006.1"/>
</dbReference>
<dbReference type="PANTHER" id="PTHR43840:SF41">
    <property type="entry name" value="CATION-EFFLUX PUMP FIEF"/>
    <property type="match status" value="1"/>
</dbReference>
<dbReference type="InterPro" id="IPR036837">
    <property type="entry name" value="Cation_efflux_CTD_sf"/>
</dbReference>
<dbReference type="PANTHER" id="PTHR43840">
    <property type="entry name" value="MITOCHONDRIAL METAL TRANSPORTER 1-RELATED"/>
    <property type="match status" value="1"/>
</dbReference>
<dbReference type="EMBL" id="BSNF01000006">
    <property type="protein sequence ID" value="GLQ06543.1"/>
    <property type="molecule type" value="Genomic_DNA"/>
</dbReference>
<evidence type="ECO:0000259" key="10">
    <source>
        <dbReference type="Pfam" id="PF16916"/>
    </source>
</evidence>
<accession>A0ABQ5U5M8</accession>